<dbReference type="OrthoDB" id="3217871at2759"/>
<feature type="domain" description="BTB" evidence="2">
    <location>
        <begin position="367"/>
        <end position="435"/>
    </location>
</feature>
<dbReference type="Pfam" id="PF00651">
    <property type="entry name" value="BTB"/>
    <property type="match status" value="4"/>
</dbReference>
<accession>A0A409WMB9</accession>
<dbReference type="InParanoid" id="A0A409WMB9"/>
<evidence type="ECO:0000313" key="3">
    <source>
        <dbReference type="EMBL" id="PPQ79629.1"/>
    </source>
</evidence>
<dbReference type="AlphaFoldDB" id="A0A409WMB9"/>
<dbReference type="InterPro" id="IPR000210">
    <property type="entry name" value="BTB/POZ_dom"/>
</dbReference>
<comment type="caution">
    <text evidence="3">The sequence shown here is derived from an EMBL/GenBank/DDBJ whole genome shotgun (WGS) entry which is preliminary data.</text>
</comment>
<keyword evidence="4" id="KW-1185">Reference proteome</keyword>
<feature type="domain" description="BTB" evidence="2">
    <location>
        <begin position="268"/>
        <end position="339"/>
    </location>
</feature>
<evidence type="ECO:0000256" key="1">
    <source>
        <dbReference type="SAM" id="MobiDB-lite"/>
    </source>
</evidence>
<reference evidence="3 4" key="1">
    <citation type="journal article" date="2018" name="Evol. Lett.">
        <title>Horizontal gene cluster transfer increased hallucinogenic mushroom diversity.</title>
        <authorList>
            <person name="Reynolds H.T."/>
            <person name="Vijayakumar V."/>
            <person name="Gluck-Thaler E."/>
            <person name="Korotkin H.B."/>
            <person name="Matheny P.B."/>
            <person name="Slot J.C."/>
        </authorList>
    </citation>
    <scope>NUCLEOTIDE SEQUENCE [LARGE SCALE GENOMIC DNA]</scope>
    <source>
        <strain evidence="3 4">2629</strain>
    </source>
</reference>
<dbReference type="PROSITE" id="PS50097">
    <property type="entry name" value="BTB"/>
    <property type="match status" value="4"/>
</dbReference>
<protein>
    <recommendedName>
        <fullName evidence="2">BTB domain-containing protein</fullName>
    </recommendedName>
</protein>
<dbReference type="Gene3D" id="3.30.710.10">
    <property type="entry name" value="Potassium Channel Kv1.1, Chain A"/>
    <property type="match status" value="3"/>
</dbReference>
<dbReference type="STRING" id="181874.A0A409WMB9"/>
<dbReference type="EMBL" id="NHTK01005407">
    <property type="protein sequence ID" value="PPQ79629.1"/>
    <property type="molecule type" value="Genomic_DNA"/>
</dbReference>
<feature type="region of interest" description="Disordered" evidence="1">
    <location>
        <begin position="705"/>
        <end position="728"/>
    </location>
</feature>
<dbReference type="SUPFAM" id="SSF54695">
    <property type="entry name" value="POZ domain"/>
    <property type="match status" value="3"/>
</dbReference>
<sequence>MSEPTVENPGSPIRSEISIDEDNDSIKRHKNLWFDDGSIVLQAGRTQFRVHKSLLTRTSTVFSDMFLLPQPGLADGEELVEGCHVVHLQDSEADVGYLLESIYDHPDASRPSTSKIAPMRVPKLAALLRLGNKYDVTHLRDNALFRIKAQYVEPCITNSAIPSDYIYFREDDETWATAEKLDLAALVFEEGVFSALPLLLCIVISHITIEEIYDGTEREDGTTAILPPELIRKCVLGKDRLAKARTRMSMNQFPPADKIKKHESLWFDDGSIVLQAGQTQFRVHRSLLMRSSSAFRNILTLDQSEESTDGSTQLVEECRLVHMQESAKSLASLLESIYDYPGEKKAKLVDKEPACGPELQRGDPWFDDGSVVIQAGHTQFRVHKSMLSRCSSVFRDTFSLNQPEDDGSEEMVEDCPVVYLDDSAEDIGCLLCAIYEHPNAGDPREPIHPMPMATLSALLRLGDKYDISHLRDNALFRIQGEFIPASLQDMNSYEYSLILSTNNNREATIPIQVANLAHKAGIFSALPLALRDICEFADLEEIFDEYTEEDGTTVKLAMPLVRSCIIGKAKLEDMVYEAFSWLKEAAFGPKCPQGNVCLRVFRFLTSEIFRPHPPLRFALRTDFEDLVEYGENVGKLCEDCQNKISPRFDEERQKMWEKMPVSSNTSEKRRVIEGQPTPEATYRLARVDTDVASVCADSTSPPSFQLLPLASPQEQRQQQPLDAQEHPQRIKKHPSLWFNNGSINIVLQAGRTQFRVHKSLVLRQSPVLGKMFPDPMPFEDAFDPRYAQIPAVEGCRILHLQESAEDWEYVLLAIYHPPNVVFAQPDPTDQPMPFSKLSAFLRLGRKYGISSLYNHALHLIKLEYIPTDPRCSLVPKLIEPQGGWKKDHTDMEFFLNVVTLLWREGVHATESVSIHLMSTSDRPNSTPTSNDTNLVPESVVEQPMEIEQGSVWMEDGNVILQAENTQFRVHKSILSRASSVFRDMFSLPRSPTAIPETTALAEGCPVVHLHDTAEDLSFL</sequence>
<dbReference type="SMART" id="SM00225">
    <property type="entry name" value="BTB"/>
    <property type="match status" value="4"/>
</dbReference>
<organism evidence="3 4">
    <name type="scientific">Panaeolus cyanescens</name>
    <dbReference type="NCBI Taxonomy" id="181874"/>
    <lineage>
        <taxon>Eukaryota</taxon>
        <taxon>Fungi</taxon>
        <taxon>Dikarya</taxon>
        <taxon>Basidiomycota</taxon>
        <taxon>Agaricomycotina</taxon>
        <taxon>Agaricomycetes</taxon>
        <taxon>Agaricomycetidae</taxon>
        <taxon>Agaricales</taxon>
        <taxon>Agaricineae</taxon>
        <taxon>Galeropsidaceae</taxon>
        <taxon>Panaeolus</taxon>
    </lineage>
</organism>
<dbReference type="CDD" id="cd18186">
    <property type="entry name" value="BTB_POZ_ZBTB_KLHL-like"/>
    <property type="match status" value="4"/>
</dbReference>
<feature type="domain" description="BTB" evidence="2">
    <location>
        <begin position="956"/>
        <end position="986"/>
    </location>
</feature>
<proteinExistence type="predicted"/>
<dbReference type="Proteomes" id="UP000284842">
    <property type="component" value="Unassembled WGS sequence"/>
</dbReference>
<gene>
    <name evidence="3" type="ORF">CVT24_010039</name>
</gene>
<feature type="domain" description="BTB" evidence="2">
    <location>
        <begin position="35"/>
        <end position="66"/>
    </location>
</feature>
<evidence type="ECO:0000259" key="2">
    <source>
        <dbReference type="PROSITE" id="PS50097"/>
    </source>
</evidence>
<feature type="compositionally biased region" description="Polar residues" evidence="1">
    <location>
        <begin position="712"/>
        <end position="721"/>
    </location>
</feature>
<evidence type="ECO:0000313" key="4">
    <source>
        <dbReference type="Proteomes" id="UP000284842"/>
    </source>
</evidence>
<dbReference type="PANTHER" id="PTHR22744:SF17">
    <property type="entry name" value="BTB DOMAIN-CONTAINING PROTEIN"/>
    <property type="match status" value="1"/>
</dbReference>
<dbReference type="InterPro" id="IPR011333">
    <property type="entry name" value="SKP1/BTB/POZ_sf"/>
</dbReference>
<name>A0A409WMB9_9AGAR</name>
<dbReference type="PANTHER" id="PTHR22744">
    <property type="entry name" value="HELIX LOOP HELIX PROTEIN 21-RELATED"/>
    <property type="match status" value="1"/>
</dbReference>